<organism evidence="2 3">
    <name type="scientific">Arenivirga flava</name>
    <dbReference type="NCBI Taxonomy" id="1930060"/>
    <lineage>
        <taxon>Bacteria</taxon>
        <taxon>Bacillati</taxon>
        <taxon>Actinomycetota</taxon>
        <taxon>Actinomycetes</taxon>
        <taxon>Micrococcales</taxon>
        <taxon>Microbacteriaceae</taxon>
        <taxon>Arenivirga</taxon>
    </lineage>
</organism>
<protein>
    <submittedName>
        <fullName evidence="2">Uncharacterized protein</fullName>
    </submittedName>
</protein>
<evidence type="ECO:0000313" key="2">
    <source>
        <dbReference type="EMBL" id="GMA27487.1"/>
    </source>
</evidence>
<keyword evidence="1" id="KW-0472">Membrane</keyword>
<keyword evidence="3" id="KW-1185">Reference proteome</keyword>
<evidence type="ECO:0000256" key="1">
    <source>
        <dbReference type="SAM" id="Phobius"/>
    </source>
</evidence>
<sequence>MGQLGGEYLDVVNSGDVEQPLRTPAGEWSVVVTDGDGAQVFAEQRRIAAGGPGAVSWYWPGVPAEGVFTASATFATAGEAAVNAVVGPPATAQFAAPEAEPAPIVEITPPAQPEPTVGDSVPIPTGVVAVTGLAALLLLIVAIVLAVRLERRAVAAGIAHADSAHTGREGVDRA</sequence>
<evidence type="ECO:0000313" key="3">
    <source>
        <dbReference type="Proteomes" id="UP001157160"/>
    </source>
</evidence>
<proteinExistence type="predicted"/>
<gene>
    <name evidence="2" type="ORF">GCM10025874_07400</name>
</gene>
<feature type="transmembrane region" description="Helical" evidence="1">
    <location>
        <begin position="126"/>
        <end position="147"/>
    </location>
</feature>
<dbReference type="Proteomes" id="UP001157160">
    <property type="component" value="Unassembled WGS sequence"/>
</dbReference>
<keyword evidence="1" id="KW-1133">Transmembrane helix</keyword>
<comment type="caution">
    <text evidence="2">The sequence shown here is derived from an EMBL/GenBank/DDBJ whole genome shotgun (WGS) entry which is preliminary data.</text>
</comment>
<dbReference type="EMBL" id="BSUL01000001">
    <property type="protein sequence ID" value="GMA27487.1"/>
    <property type="molecule type" value="Genomic_DNA"/>
</dbReference>
<accession>A0AA37US21</accession>
<keyword evidence="1" id="KW-0812">Transmembrane</keyword>
<name>A0AA37US21_9MICO</name>
<reference evidence="2 3" key="1">
    <citation type="journal article" date="2014" name="Int. J. Syst. Evol. Microbiol.">
        <title>Complete genome sequence of Corynebacterium casei LMG S-19264T (=DSM 44701T), isolated from a smear-ripened cheese.</title>
        <authorList>
            <consortium name="US DOE Joint Genome Institute (JGI-PGF)"/>
            <person name="Walter F."/>
            <person name="Albersmeier A."/>
            <person name="Kalinowski J."/>
            <person name="Ruckert C."/>
        </authorList>
    </citation>
    <scope>NUCLEOTIDE SEQUENCE [LARGE SCALE GENOMIC DNA]</scope>
    <source>
        <strain evidence="2 3">NBRC 112289</strain>
    </source>
</reference>
<dbReference type="AlphaFoldDB" id="A0AA37US21"/>